<evidence type="ECO:0000313" key="3">
    <source>
        <dbReference type="EMBL" id="KAH7288939.1"/>
    </source>
</evidence>
<keyword evidence="2" id="KW-0732">Signal</keyword>
<protein>
    <submittedName>
        <fullName evidence="3">Uncharacterized protein</fullName>
    </submittedName>
</protein>
<dbReference type="AlphaFoldDB" id="A0A8T2QXX9"/>
<accession>A0A8T2QXX9</accession>
<evidence type="ECO:0000256" key="2">
    <source>
        <dbReference type="SAM" id="SignalP"/>
    </source>
</evidence>
<reference evidence="3" key="1">
    <citation type="submission" date="2021-08" db="EMBL/GenBank/DDBJ databases">
        <title>WGS assembly of Ceratopteris richardii.</title>
        <authorList>
            <person name="Marchant D.B."/>
            <person name="Chen G."/>
            <person name="Jenkins J."/>
            <person name="Shu S."/>
            <person name="Leebens-Mack J."/>
            <person name="Grimwood J."/>
            <person name="Schmutz J."/>
            <person name="Soltis P."/>
            <person name="Soltis D."/>
            <person name="Chen Z.-H."/>
        </authorList>
    </citation>
    <scope>NUCLEOTIDE SEQUENCE</scope>
    <source>
        <strain evidence="3">Whitten #5841</strain>
        <tissue evidence="3">Leaf</tissue>
    </source>
</reference>
<evidence type="ECO:0000256" key="1">
    <source>
        <dbReference type="SAM" id="MobiDB-lite"/>
    </source>
</evidence>
<comment type="caution">
    <text evidence="3">The sequence shown here is derived from an EMBL/GenBank/DDBJ whole genome shotgun (WGS) entry which is preliminary data.</text>
</comment>
<feature type="region of interest" description="Disordered" evidence="1">
    <location>
        <begin position="52"/>
        <end position="83"/>
    </location>
</feature>
<feature type="signal peptide" evidence="2">
    <location>
        <begin position="1"/>
        <end position="25"/>
    </location>
</feature>
<dbReference type="EMBL" id="CM035436">
    <property type="protein sequence ID" value="KAH7288939.1"/>
    <property type="molecule type" value="Genomic_DNA"/>
</dbReference>
<name>A0A8T2QXX9_CERRI</name>
<feature type="region of interest" description="Disordered" evidence="1">
    <location>
        <begin position="134"/>
        <end position="243"/>
    </location>
</feature>
<feature type="compositionally biased region" description="Polar residues" evidence="1">
    <location>
        <begin position="149"/>
        <end position="176"/>
    </location>
</feature>
<feature type="chain" id="PRO_5035743666" evidence="2">
    <location>
        <begin position="26"/>
        <end position="243"/>
    </location>
</feature>
<sequence length="243" mass="25853">MEGALASSFSIIALIFTVLTPWSAALPQQQLSFRGMQTLSEGHASLRQGGTASLTLIGSPPSKSSSESSRPTKNNPSTLVPDSVAMGEMESTQTLNDLAHEGGSTLHMAEDSNPERSMEKFDADSRIAGLQRSFIHRSNSDGPIVSDGPDTQESNIETESWRSKGSSSDESVVNQDMKSEESTGGFRKTSSEGISSESDSSQVARRIGSGGTQEPERSKARFSDKIGKEEKEQQANALAIGGH</sequence>
<organism evidence="3 4">
    <name type="scientific">Ceratopteris richardii</name>
    <name type="common">Triangle waterfern</name>
    <dbReference type="NCBI Taxonomy" id="49495"/>
    <lineage>
        <taxon>Eukaryota</taxon>
        <taxon>Viridiplantae</taxon>
        <taxon>Streptophyta</taxon>
        <taxon>Embryophyta</taxon>
        <taxon>Tracheophyta</taxon>
        <taxon>Polypodiopsida</taxon>
        <taxon>Polypodiidae</taxon>
        <taxon>Polypodiales</taxon>
        <taxon>Pteridineae</taxon>
        <taxon>Pteridaceae</taxon>
        <taxon>Parkerioideae</taxon>
        <taxon>Ceratopteris</taxon>
    </lineage>
</organism>
<feature type="compositionally biased region" description="Basic and acidic residues" evidence="1">
    <location>
        <begin position="214"/>
        <end position="233"/>
    </location>
</feature>
<feature type="compositionally biased region" description="Low complexity" evidence="1">
    <location>
        <begin position="59"/>
        <end position="71"/>
    </location>
</feature>
<proteinExistence type="predicted"/>
<keyword evidence="4" id="KW-1185">Reference proteome</keyword>
<dbReference type="Proteomes" id="UP000825935">
    <property type="component" value="Chromosome 31"/>
</dbReference>
<gene>
    <name evidence="3" type="ORF">KP509_31G051400</name>
</gene>
<evidence type="ECO:0000313" key="4">
    <source>
        <dbReference type="Proteomes" id="UP000825935"/>
    </source>
</evidence>
<feature type="compositionally biased region" description="Low complexity" evidence="1">
    <location>
        <begin position="191"/>
        <end position="201"/>
    </location>
</feature>